<dbReference type="PANTHER" id="PTHR36369:SF1">
    <property type="entry name" value="TRANSMEMBRANE PROTEIN"/>
    <property type="match status" value="1"/>
</dbReference>
<evidence type="ECO:0000313" key="2">
    <source>
        <dbReference type="EMBL" id="CAI9766608.1"/>
    </source>
</evidence>
<gene>
    <name evidence="2" type="ORF">FPE_LOCUS14038</name>
</gene>
<accession>A0AAD1ZD21</accession>
<feature type="transmembrane region" description="Helical" evidence="1">
    <location>
        <begin position="20"/>
        <end position="41"/>
    </location>
</feature>
<reference evidence="2" key="1">
    <citation type="submission" date="2023-05" db="EMBL/GenBank/DDBJ databases">
        <authorList>
            <person name="Huff M."/>
        </authorList>
    </citation>
    <scope>NUCLEOTIDE SEQUENCE</scope>
</reference>
<dbReference type="EMBL" id="OU503043">
    <property type="protein sequence ID" value="CAI9766608.1"/>
    <property type="molecule type" value="Genomic_DNA"/>
</dbReference>
<keyword evidence="1" id="KW-0812">Transmembrane</keyword>
<evidence type="ECO:0000256" key="1">
    <source>
        <dbReference type="SAM" id="Phobius"/>
    </source>
</evidence>
<sequence>MNSLDSPLEALAFNNSSYGLLTAVNSIWPWVAVLTAAVSFWRIRALSSSNLVPRGRSPDGVSTLSSSPLKMDDGVAAERQVATVSSTQFDTEHFSGSNTNCRVLEREGSTKGKFTLYYCDEEECRTGEGGDNGGEAVVNEKRGRWCDDWERMMIVKMGDMGWYQYLDLTVLDGNVVRLWDSPRRRNAAPLGGVNW</sequence>
<evidence type="ECO:0000313" key="3">
    <source>
        <dbReference type="Proteomes" id="UP000834106"/>
    </source>
</evidence>
<proteinExistence type="predicted"/>
<keyword evidence="1" id="KW-1133">Transmembrane helix</keyword>
<protein>
    <submittedName>
        <fullName evidence="2">Uncharacterized protein</fullName>
    </submittedName>
</protein>
<dbReference type="PANTHER" id="PTHR36369">
    <property type="entry name" value="TRANSMEMBRANE PROTEIN"/>
    <property type="match status" value="1"/>
</dbReference>
<name>A0AAD1ZD21_9LAMI</name>
<dbReference type="Proteomes" id="UP000834106">
    <property type="component" value="Chromosome 8"/>
</dbReference>
<keyword evidence="1" id="KW-0472">Membrane</keyword>
<organism evidence="2 3">
    <name type="scientific">Fraxinus pennsylvanica</name>
    <dbReference type="NCBI Taxonomy" id="56036"/>
    <lineage>
        <taxon>Eukaryota</taxon>
        <taxon>Viridiplantae</taxon>
        <taxon>Streptophyta</taxon>
        <taxon>Embryophyta</taxon>
        <taxon>Tracheophyta</taxon>
        <taxon>Spermatophyta</taxon>
        <taxon>Magnoliopsida</taxon>
        <taxon>eudicotyledons</taxon>
        <taxon>Gunneridae</taxon>
        <taxon>Pentapetalae</taxon>
        <taxon>asterids</taxon>
        <taxon>lamiids</taxon>
        <taxon>Lamiales</taxon>
        <taxon>Oleaceae</taxon>
        <taxon>Oleeae</taxon>
        <taxon>Fraxinus</taxon>
    </lineage>
</organism>
<keyword evidence="3" id="KW-1185">Reference proteome</keyword>
<dbReference type="AlphaFoldDB" id="A0AAD1ZD21"/>